<dbReference type="InterPro" id="IPR027785">
    <property type="entry name" value="UvrD-like_helicase_C"/>
</dbReference>
<dbReference type="Proteomes" id="UP000069876">
    <property type="component" value="Unassembled WGS sequence"/>
</dbReference>
<feature type="domain" description="UvrD-like helicase C-terminal" evidence="3">
    <location>
        <begin position="528"/>
        <end position="572"/>
    </location>
</feature>
<dbReference type="GO" id="GO:0005524">
    <property type="term" value="F:ATP binding"/>
    <property type="evidence" value="ECO:0007669"/>
    <property type="project" value="InterPro"/>
</dbReference>
<dbReference type="Proteomes" id="UP000092966">
    <property type="component" value="Chromosome"/>
</dbReference>
<name>A0AAD2KP84_NEIME</name>
<protein>
    <recommendedName>
        <fullName evidence="1">DNA 3'-5' helicase II</fullName>
    </recommendedName>
</protein>
<dbReference type="InterPro" id="IPR000212">
    <property type="entry name" value="DNA_helicase_UvrD/REP"/>
</dbReference>
<dbReference type="Pfam" id="PF13538">
    <property type="entry name" value="UvrD_C_2"/>
    <property type="match status" value="1"/>
</dbReference>
<dbReference type="PANTHER" id="PTHR11070">
    <property type="entry name" value="UVRD / RECB / PCRA DNA HELICASE FAMILY MEMBER"/>
    <property type="match status" value="1"/>
</dbReference>
<dbReference type="GO" id="GO:0016787">
    <property type="term" value="F:hydrolase activity"/>
    <property type="evidence" value="ECO:0007669"/>
    <property type="project" value="InterPro"/>
</dbReference>
<feature type="domain" description="Helicase/UvrB N-terminal" evidence="2">
    <location>
        <begin position="166"/>
        <end position="332"/>
    </location>
</feature>
<dbReference type="AlphaFoldDB" id="A0AAD2KP84"/>
<dbReference type="InterPro" id="IPR006935">
    <property type="entry name" value="Helicase/UvrB_N"/>
</dbReference>
<dbReference type="PANTHER" id="PTHR11070:SF2">
    <property type="entry name" value="ATP-DEPENDENT DNA HELICASE SRS2"/>
    <property type="match status" value="1"/>
</dbReference>
<evidence type="ECO:0000259" key="3">
    <source>
        <dbReference type="Pfam" id="PF13538"/>
    </source>
</evidence>
<organism evidence="5 6">
    <name type="scientific">Neisseria meningitidis</name>
    <dbReference type="NCBI Taxonomy" id="487"/>
    <lineage>
        <taxon>Bacteria</taxon>
        <taxon>Pseudomonadati</taxon>
        <taxon>Pseudomonadota</taxon>
        <taxon>Betaproteobacteria</taxon>
        <taxon>Neisseriales</taxon>
        <taxon>Neisseriaceae</taxon>
        <taxon>Neisseria</taxon>
    </lineage>
</organism>
<keyword evidence="5" id="KW-0378">Hydrolase</keyword>
<evidence type="ECO:0000313" key="4">
    <source>
        <dbReference type="EMBL" id="ANW91486.1"/>
    </source>
</evidence>
<keyword evidence="5" id="KW-0547">Nucleotide-binding</keyword>
<dbReference type="Pfam" id="PF04851">
    <property type="entry name" value="ResIII"/>
    <property type="match status" value="1"/>
</dbReference>
<evidence type="ECO:0000313" key="5">
    <source>
        <dbReference type="EMBL" id="CWU12762.1"/>
    </source>
</evidence>
<dbReference type="InterPro" id="IPR027417">
    <property type="entry name" value="P-loop_NTPase"/>
</dbReference>
<dbReference type="Gene3D" id="3.40.50.300">
    <property type="entry name" value="P-loop containing nucleotide triphosphate hydrolases"/>
    <property type="match status" value="2"/>
</dbReference>
<dbReference type="SUPFAM" id="SSF52540">
    <property type="entry name" value="P-loop containing nucleoside triphosphate hydrolases"/>
    <property type="match status" value="1"/>
</dbReference>
<sequence>MSSNYFFSAIDESLITSNNSLSMFLNNLKNYSLDQKNHIFVIQAPLANNKYIYTYKDVVIVLIAKKKIAFINFGDTDSFETFREDFIEDLNAISDKYEYKSKIGRPRDWKTIFKNFSLDELVSNDIQNFVKNIEISSEREQRLSELIISLLTGSINDIEKIDGLNIQDNILDKIKKKIILFDSNQTNFLYQNKNQKKIIIQGLSGTGKTELLLHKLKELYLESDNNRIFFTCNNKILAESLRNRIPRFFNFMQVSQQIDWDNRLWCNHAWGSGKNKNSGLYSFICHFYGIPFLNYAQESSFSKICSMAIEQIKSNSDNLNKYAFDYILIDESQDFGESFFELCSLVTKHKIYIAGDIFQSIFGEQKIYDHVDYLLNQCYRTDPKTLMFSHGLSMGLFESEKLQWLTDQQWEQYGYIFQKNNNRYIFTREPIRRFEDLKDNDNSIHIENIKELNNSQISDKIVELIMDIKSKYPSVQPDDIAIIFLEQNRRYNSEMLNYIRYTLEEKGIDWPINPAFESKQQLTGYLSITNFNHVKGLEFPFVICISPYEVTADLRKRNAIYMAMTRSFLHSSLLMPVSTDNFFLYSRGLNEINSTKRMTIEEPNEENKNRIREINIQFDGSHSFKDIVIEILDSFPKSSSITDKDREWCIQGVLRSLGETYDKNAIKSHLKPLIDYIQGERNES</sequence>
<dbReference type="GO" id="GO:0043138">
    <property type="term" value="F:3'-5' DNA helicase activity"/>
    <property type="evidence" value="ECO:0007669"/>
    <property type="project" value="TreeGrafter"/>
</dbReference>
<proteinExistence type="predicted"/>
<evidence type="ECO:0000313" key="7">
    <source>
        <dbReference type="Proteomes" id="UP000092966"/>
    </source>
</evidence>
<gene>
    <name evidence="4" type="ORF">DE8555_0925</name>
    <name evidence="5" type="ORF">ERS514851_01360</name>
</gene>
<accession>A0AAD2KP84</accession>
<dbReference type="EMBL" id="FFEF01000015">
    <property type="protein sequence ID" value="CWU12762.1"/>
    <property type="molecule type" value="Genomic_DNA"/>
</dbReference>
<keyword evidence="5" id="KW-0347">Helicase</keyword>
<keyword evidence="5" id="KW-0067">ATP-binding</keyword>
<evidence type="ECO:0000259" key="2">
    <source>
        <dbReference type="Pfam" id="PF04851"/>
    </source>
</evidence>
<dbReference type="GO" id="GO:0000725">
    <property type="term" value="P:recombinational repair"/>
    <property type="evidence" value="ECO:0007669"/>
    <property type="project" value="TreeGrafter"/>
</dbReference>
<reference evidence="5 6" key="2">
    <citation type="submission" date="2016-02" db="EMBL/GenBank/DDBJ databases">
        <authorList>
            <consortium name="Pathogen Informatics"/>
        </authorList>
    </citation>
    <scope>NUCLEOTIDE SEQUENCE [LARGE SCALE GENOMIC DNA]</scope>
    <source>
        <strain evidence="5 6">2842STDY5881531</strain>
    </source>
</reference>
<dbReference type="RefSeq" id="WP_002242535.1">
    <property type="nucleotide sequence ID" value="NZ_CP009420.1"/>
</dbReference>
<evidence type="ECO:0000256" key="1">
    <source>
        <dbReference type="ARBA" id="ARBA00034923"/>
    </source>
</evidence>
<reference evidence="4 7" key="1">
    <citation type="submission" date="2015-07" db="EMBL/GenBank/DDBJ databases">
        <title>Comparative genome sequencing reveals within-host evolution of Neisseria meningitidis during.</title>
        <authorList>
            <person name="Klughammer J."/>
            <person name="Dittrich M."/>
            <person name="Mueller T."/>
            <person name="Blom J."/>
            <person name="Goesmann A."/>
            <person name="Vogel U."/>
            <person name="Frosch M."/>
            <person name="Bock C."/>
            <person name="Schoen C."/>
        </authorList>
    </citation>
    <scope>NUCLEOTIDE SEQUENCE [LARGE SCALE GENOMIC DNA]</scope>
    <source>
        <strain evidence="4 7">DE8555</strain>
    </source>
</reference>
<evidence type="ECO:0000313" key="6">
    <source>
        <dbReference type="Proteomes" id="UP000069876"/>
    </source>
</evidence>
<dbReference type="GO" id="GO:0003677">
    <property type="term" value="F:DNA binding"/>
    <property type="evidence" value="ECO:0007669"/>
    <property type="project" value="InterPro"/>
</dbReference>
<dbReference type="EMBL" id="CP012393">
    <property type="protein sequence ID" value="ANW91486.1"/>
    <property type="molecule type" value="Genomic_DNA"/>
</dbReference>